<dbReference type="PANTHER" id="PTHR46383:SF1">
    <property type="entry name" value="ASPARTATE AMINOTRANSFERASE"/>
    <property type="match status" value="1"/>
</dbReference>
<dbReference type="InterPro" id="IPR015421">
    <property type="entry name" value="PyrdxlP-dep_Trfase_major"/>
</dbReference>
<dbReference type="PATRIC" id="fig|394096.3.peg.4295"/>
<evidence type="ECO:0000256" key="5">
    <source>
        <dbReference type="ARBA" id="ARBA00022898"/>
    </source>
</evidence>
<protein>
    <submittedName>
        <fullName evidence="7">Aspartate aminotransferase</fullName>
    </submittedName>
</protein>
<organism evidence="7 8">
    <name type="scientific">Hyalangium minutum</name>
    <dbReference type="NCBI Taxonomy" id="394096"/>
    <lineage>
        <taxon>Bacteria</taxon>
        <taxon>Pseudomonadati</taxon>
        <taxon>Myxococcota</taxon>
        <taxon>Myxococcia</taxon>
        <taxon>Myxococcales</taxon>
        <taxon>Cystobacterineae</taxon>
        <taxon>Archangiaceae</taxon>
        <taxon>Hyalangium</taxon>
    </lineage>
</organism>
<reference evidence="7 8" key="1">
    <citation type="submission" date="2014-04" db="EMBL/GenBank/DDBJ databases">
        <title>Genome assembly of Hyalangium minutum DSM 14724.</title>
        <authorList>
            <person name="Sharma G."/>
            <person name="Subramanian S."/>
        </authorList>
    </citation>
    <scope>NUCLEOTIDE SEQUENCE [LARGE SCALE GENOMIC DNA]</scope>
    <source>
        <strain evidence="7 8">DSM 14724</strain>
    </source>
</reference>
<dbReference type="GO" id="GO:0006520">
    <property type="term" value="P:amino acid metabolic process"/>
    <property type="evidence" value="ECO:0007669"/>
    <property type="project" value="InterPro"/>
</dbReference>
<keyword evidence="5" id="KW-0663">Pyridoxal phosphate</keyword>
<comment type="caution">
    <text evidence="7">The sequence shown here is derived from an EMBL/GenBank/DDBJ whole genome shotgun (WGS) entry which is preliminary data.</text>
</comment>
<dbReference type="CDD" id="cd00609">
    <property type="entry name" value="AAT_like"/>
    <property type="match status" value="1"/>
</dbReference>
<dbReference type="OrthoDB" id="9763453at2"/>
<proteinExistence type="inferred from homology"/>
<dbReference type="Proteomes" id="UP000028725">
    <property type="component" value="Unassembled WGS sequence"/>
</dbReference>
<dbReference type="GO" id="GO:0008483">
    <property type="term" value="F:transaminase activity"/>
    <property type="evidence" value="ECO:0007669"/>
    <property type="project" value="UniProtKB-KW"/>
</dbReference>
<accession>A0A085WJA8</accession>
<keyword evidence="8" id="KW-1185">Reference proteome</keyword>
<evidence type="ECO:0000256" key="1">
    <source>
        <dbReference type="ARBA" id="ARBA00001933"/>
    </source>
</evidence>
<keyword evidence="3 7" id="KW-0032">Aminotransferase</keyword>
<dbReference type="STRING" id="394096.DB31_8254"/>
<dbReference type="Gene3D" id="3.40.640.10">
    <property type="entry name" value="Type I PLP-dependent aspartate aminotransferase-like (Major domain)"/>
    <property type="match status" value="1"/>
</dbReference>
<dbReference type="GO" id="GO:0030170">
    <property type="term" value="F:pyridoxal phosphate binding"/>
    <property type="evidence" value="ECO:0007669"/>
    <property type="project" value="InterPro"/>
</dbReference>
<evidence type="ECO:0000256" key="3">
    <source>
        <dbReference type="ARBA" id="ARBA00022576"/>
    </source>
</evidence>
<comment type="similarity">
    <text evidence="2">Belongs to the class-I pyridoxal-phosphate-dependent aminotransferase family.</text>
</comment>
<gene>
    <name evidence="7" type="ORF">DB31_8254</name>
</gene>
<dbReference type="Pfam" id="PF00155">
    <property type="entry name" value="Aminotran_1_2"/>
    <property type="match status" value="1"/>
</dbReference>
<sequence length="382" mass="41384">MPRHPTYAPSVTGMPGSVYSTLAERLSRQQGEVYPLYIGDTWMEPPEGCRMEDLRTSEFPGLHRYSAVEGHPALRDAIVEHVRARSSVAIERSQVLVTTGATGALGAMVGALVAPGEEVLLLAPYWPLIAGIVTAFHGVPVAVPFLEASSADELVEAVRARITERTVALYLNTPNNPSGRVLPRAWVEALAELARREGLWILSDEVYEDYVYEGEHVSTLALAPERTLATWSFSKAYGMAGNRCGWAVGPKDAVAQLRKVSTHSFYSAPTAAQLAGLRALQGPGPQWAAQAAAQYADTGRKVAERLGVPPPQGSTFLFVDVAPHLDERGLLGFLERCVDQRLLLAPGMNFGPFPHHVRLCFTCSPPDVVLRGAEVLARLMGR</sequence>
<evidence type="ECO:0000256" key="2">
    <source>
        <dbReference type="ARBA" id="ARBA00007441"/>
    </source>
</evidence>
<evidence type="ECO:0000313" key="8">
    <source>
        <dbReference type="Proteomes" id="UP000028725"/>
    </source>
</evidence>
<dbReference type="InterPro" id="IPR015424">
    <property type="entry name" value="PyrdxlP-dep_Trfase"/>
</dbReference>
<evidence type="ECO:0000256" key="4">
    <source>
        <dbReference type="ARBA" id="ARBA00022679"/>
    </source>
</evidence>
<keyword evidence="4 7" id="KW-0808">Transferase</keyword>
<dbReference type="RefSeq" id="WP_044190683.1">
    <property type="nucleotide sequence ID" value="NZ_JMCB01000007.1"/>
</dbReference>
<name>A0A085WJA8_9BACT</name>
<dbReference type="PANTHER" id="PTHR46383">
    <property type="entry name" value="ASPARTATE AMINOTRANSFERASE"/>
    <property type="match status" value="1"/>
</dbReference>
<comment type="cofactor">
    <cofactor evidence="1">
        <name>pyridoxal 5'-phosphate</name>
        <dbReference type="ChEBI" id="CHEBI:597326"/>
    </cofactor>
</comment>
<evidence type="ECO:0000259" key="6">
    <source>
        <dbReference type="Pfam" id="PF00155"/>
    </source>
</evidence>
<feature type="domain" description="Aminotransferase class I/classII large" evidence="6">
    <location>
        <begin position="55"/>
        <end position="365"/>
    </location>
</feature>
<dbReference type="EMBL" id="JMCB01000007">
    <property type="protein sequence ID" value="KFE67771.1"/>
    <property type="molecule type" value="Genomic_DNA"/>
</dbReference>
<dbReference type="SUPFAM" id="SSF53383">
    <property type="entry name" value="PLP-dependent transferases"/>
    <property type="match status" value="1"/>
</dbReference>
<dbReference type="InterPro" id="IPR050596">
    <property type="entry name" value="AspAT/PAT-like"/>
</dbReference>
<dbReference type="AlphaFoldDB" id="A0A085WJA8"/>
<evidence type="ECO:0000313" key="7">
    <source>
        <dbReference type="EMBL" id="KFE67771.1"/>
    </source>
</evidence>
<dbReference type="InterPro" id="IPR004839">
    <property type="entry name" value="Aminotransferase_I/II_large"/>
</dbReference>